<dbReference type="GeneID" id="67181432"/>
<dbReference type="OrthoDB" id="9778567at2"/>
<proteinExistence type="predicted"/>
<dbReference type="STRING" id="550540.Fbal_1199"/>
<keyword evidence="6" id="KW-1185">Reference proteome</keyword>
<evidence type="ECO:0000259" key="4">
    <source>
        <dbReference type="SMART" id="SM00796"/>
    </source>
</evidence>
<dbReference type="InterPro" id="IPR003833">
    <property type="entry name" value="CT_C_D"/>
</dbReference>
<keyword evidence="1" id="KW-0547">Nucleotide-binding</keyword>
<dbReference type="SUPFAM" id="SSF50891">
    <property type="entry name" value="Cyclophilin-like"/>
    <property type="match status" value="1"/>
</dbReference>
<evidence type="ECO:0000256" key="2">
    <source>
        <dbReference type="ARBA" id="ARBA00022801"/>
    </source>
</evidence>
<dbReference type="InterPro" id="IPR010016">
    <property type="entry name" value="PxpB"/>
</dbReference>
<dbReference type="Pfam" id="PF02682">
    <property type="entry name" value="CT_C_D"/>
    <property type="match status" value="1"/>
</dbReference>
<evidence type="ECO:0000256" key="3">
    <source>
        <dbReference type="ARBA" id="ARBA00022840"/>
    </source>
</evidence>
<dbReference type="GO" id="GO:0005524">
    <property type="term" value="F:ATP binding"/>
    <property type="evidence" value="ECO:0007669"/>
    <property type="project" value="UniProtKB-KW"/>
</dbReference>
<dbReference type="NCBIfam" id="TIGR00370">
    <property type="entry name" value="5-oxoprolinase subunit PxpB"/>
    <property type="match status" value="1"/>
</dbReference>
<reference evidence="5 6" key="1">
    <citation type="journal article" date="2010" name="Stand. Genomic Sci.">
        <title>Complete genome sequence of Ferrimonas balearica type strain (PAT).</title>
        <authorList>
            <person name="Nolan M."/>
            <person name="Sikorski J."/>
            <person name="Davenport K."/>
            <person name="Lucas S."/>
            <person name="Glavina Del Rio T."/>
            <person name="Tice H."/>
            <person name="Cheng J."/>
            <person name="Goodwin L."/>
            <person name="Pitluck S."/>
            <person name="Liolios K."/>
            <person name="Ivanova N."/>
            <person name="Mavromatis K."/>
            <person name="Ovchinnikova G."/>
            <person name="Pati A."/>
            <person name="Chen A."/>
            <person name="Palaniappan K."/>
            <person name="Land M."/>
            <person name="Hauser L."/>
            <person name="Chang Y."/>
            <person name="Jeffries C."/>
            <person name="Tapia R."/>
            <person name="Brettin T."/>
            <person name="Detter J."/>
            <person name="Han C."/>
            <person name="Yasawong M."/>
            <person name="Rohde M."/>
            <person name="Tindall B."/>
            <person name="Goker M."/>
            <person name="Woyke T."/>
            <person name="Bristow J."/>
            <person name="Eisen J."/>
            <person name="Markowitz V."/>
            <person name="Hugenholtz P."/>
            <person name="Kyrpides N."/>
            <person name="Klenk H."/>
            <person name="Lapidus A."/>
        </authorList>
    </citation>
    <scope>NUCLEOTIDE SEQUENCE [LARGE SCALE GENOMIC DNA]</scope>
    <source>
        <strain evidence="6">DSM 9799 / CCM 4581 / KCTC 23876 / PAT</strain>
    </source>
</reference>
<name>E1SWB9_FERBD</name>
<dbReference type="eggNOG" id="COG2049">
    <property type="taxonomic scope" value="Bacteria"/>
</dbReference>
<dbReference type="HOGENOM" id="CLU_020207_1_0_6"/>
<dbReference type="Gene3D" id="3.30.1360.40">
    <property type="match status" value="1"/>
</dbReference>
<dbReference type="EMBL" id="CP002209">
    <property type="protein sequence ID" value="ADN75408.1"/>
    <property type="molecule type" value="Genomic_DNA"/>
</dbReference>
<keyword evidence="2 5" id="KW-0378">Hydrolase</keyword>
<gene>
    <name evidence="5" type="ordered locus">Fbal_1199</name>
</gene>
<dbReference type="InterPro" id="IPR029000">
    <property type="entry name" value="Cyclophilin-like_dom_sf"/>
</dbReference>
<dbReference type="GO" id="GO:0016787">
    <property type="term" value="F:hydrolase activity"/>
    <property type="evidence" value="ECO:0007669"/>
    <property type="project" value="UniProtKB-KW"/>
</dbReference>
<keyword evidence="3" id="KW-0067">ATP-binding</keyword>
<evidence type="ECO:0000313" key="5">
    <source>
        <dbReference type="EMBL" id="ADN75408.1"/>
    </source>
</evidence>
<organism evidence="5 6">
    <name type="scientific">Ferrimonas balearica (strain DSM 9799 / CCM 4581 / KCTC 23876 / PAT)</name>
    <dbReference type="NCBI Taxonomy" id="550540"/>
    <lineage>
        <taxon>Bacteria</taxon>
        <taxon>Pseudomonadati</taxon>
        <taxon>Pseudomonadota</taxon>
        <taxon>Gammaproteobacteria</taxon>
        <taxon>Alteromonadales</taxon>
        <taxon>Ferrimonadaceae</taxon>
        <taxon>Ferrimonas</taxon>
    </lineage>
</organism>
<feature type="domain" description="Carboxyltransferase" evidence="4">
    <location>
        <begin position="3"/>
        <end position="200"/>
    </location>
</feature>
<evidence type="ECO:0000313" key="6">
    <source>
        <dbReference type="Proteomes" id="UP000006683"/>
    </source>
</evidence>
<dbReference type="Gene3D" id="2.40.100.10">
    <property type="entry name" value="Cyclophilin-like"/>
    <property type="match status" value="1"/>
</dbReference>
<sequence length="224" mass="23965">MAFEMVPLGDSALLVTCAEPKLDWVALGHRIRALPECLDAVPAYRSLTLHFASTLPDPEGRFGPALGVAIAALLKHPPKPTDAAQHILPVCYHPSLAPDLDAVARHCGLTTDEVIARHSAPLYRVAFLGFAPGFPFLTGLDPSLNAPRHATPRQSVRAGSVGIAGNQTGIYPAASPGGWQLIGCCPLPLIHFNQDPPTRLQPGDQLRLEPITLARFHELLEAQP</sequence>
<protein>
    <submittedName>
        <fullName evidence="5">Allophanate hydrolase subunit 1</fullName>
    </submittedName>
</protein>
<accession>E1SWB9</accession>
<dbReference type="SMART" id="SM00796">
    <property type="entry name" value="AHS1"/>
    <property type="match status" value="1"/>
</dbReference>
<dbReference type="AlphaFoldDB" id="E1SWB9"/>
<dbReference type="PANTHER" id="PTHR34698">
    <property type="entry name" value="5-OXOPROLINASE SUBUNIT B"/>
    <property type="match status" value="1"/>
</dbReference>
<dbReference type="KEGG" id="fbl:Fbal_1199"/>
<dbReference type="Proteomes" id="UP000006683">
    <property type="component" value="Chromosome"/>
</dbReference>
<dbReference type="PANTHER" id="PTHR34698:SF2">
    <property type="entry name" value="5-OXOPROLINASE SUBUNIT B"/>
    <property type="match status" value="1"/>
</dbReference>
<dbReference type="RefSeq" id="WP_013344714.1">
    <property type="nucleotide sequence ID" value="NC_014541.1"/>
</dbReference>
<dbReference type="SUPFAM" id="SSF160467">
    <property type="entry name" value="PH0987 N-terminal domain-like"/>
    <property type="match status" value="1"/>
</dbReference>
<evidence type="ECO:0000256" key="1">
    <source>
        <dbReference type="ARBA" id="ARBA00022741"/>
    </source>
</evidence>